<name>A0ABD5UGD7_9EURY</name>
<feature type="compositionally biased region" description="Basic and acidic residues" evidence="1">
    <location>
        <begin position="107"/>
        <end position="119"/>
    </location>
</feature>
<dbReference type="RefSeq" id="WP_379765693.1">
    <property type="nucleotide sequence ID" value="NZ_JBHSXI010000005.1"/>
</dbReference>
<feature type="region of interest" description="Disordered" evidence="1">
    <location>
        <begin position="161"/>
        <end position="186"/>
    </location>
</feature>
<feature type="region of interest" description="Disordered" evidence="1">
    <location>
        <begin position="98"/>
        <end position="129"/>
    </location>
</feature>
<dbReference type="AlphaFoldDB" id="A0ABD5UGD7"/>
<reference evidence="3 4" key="1">
    <citation type="journal article" date="2019" name="Int. J. Syst. Evol. Microbiol.">
        <title>The Global Catalogue of Microorganisms (GCM) 10K type strain sequencing project: providing services to taxonomists for standard genome sequencing and annotation.</title>
        <authorList>
            <consortium name="The Broad Institute Genomics Platform"/>
            <consortium name="The Broad Institute Genome Sequencing Center for Infectious Disease"/>
            <person name="Wu L."/>
            <person name="Ma J."/>
        </authorList>
    </citation>
    <scope>NUCLEOTIDE SEQUENCE [LARGE SCALE GENOMIC DNA]</scope>
    <source>
        <strain evidence="3 4">Y73</strain>
    </source>
</reference>
<keyword evidence="4" id="KW-1185">Reference proteome</keyword>
<gene>
    <name evidence="3" type="ORF">ACFQEY_05775</name>
</gene>
<dbReference type="SUPFAM" id="SSF159941">
    <property type="entry name" value="MM3350-like"/>
    <property type="match status" value="1"/>
</dbReference>
<comment type="caution">
    <text evidence="3">The sequence shown here is derived from an EMBL/GenBank/DDBJ whole genome shotgun (WGS) entry which is preliminary data.</text>
</comment>
<dbReference type="Proteomes" id="UP001596333">
    <property type="component" value="Unassembled WGS sequence"/>
</dbReference>
<organism evidence="3 4">
    <name type="scientific">Halorubrum trueperi</name>
    <dbReference type="NCBI Taxonomy" id="2004704"/>
    <lineage>
        <taxon>Archaea</taxon>
        <taxon>Methanobacteriati</taxon>
        <taxon>Methanobacteriota</taxon>
        <taxon>Stenosarchaea group</taxon>
        <taxon>Halobacteria</taxon>
        <taxon>Halobacteriales</taxon>
        <taxon>Haloferacaceae</taxon>
        <taxon>Halorubrum</taxon>
    </lineage>
</organism>
<protein>
    <recommendedName>
        <fullName evidence="2">Plasmid pRiA4b Orf3-like domain-containing protein</fullName>
    </recommendedName>
</protein>
<evidence type="ECO:0000256" key="1">
    <source>
        <dbReference type="SAM" id="MobiDB-lite"/>
    </source>
</evidence>
<evidence type="ECO:0000259" key="2">
    <source>
        <dbReference type="Pfam" id="PF07929"/>
    </source>
</evidence>
<evidence type="ECO:0000313" key="3">
    <source>
        <dbReference type="EMBL" id="MFC6888542.1"/>
    </source>
</evidence>
<feature type="domain" description="Plasmid pRiA4b Orf3-like" evidence="2">
    <location>
        <begin position="21"/>
        <end position="179"/>
    </location>
</feature>
<accession>A0ABD5UGD7</accession>
<dbReference type="InterPro" id="IPR012912">
    <property type="entry name" value="Plasmid_pRiA4b_Orf3-like"/>
</dbReference>
<sequence length="186" mass="21375">MTVYTLRVELGPNPPMFDPDEDEAVWCDIEVDETHTLKELHEAIFEAFDRWDAHMYEFMTYDEDGIATRSYAMPENHEGGPSWPAMEPEQIDRAISQVGAGDEPEEAKERFRELRRNPPKEGNAGETTIADLDPEELGWIYYQFDFGDSWEHIITIEDAREGSLDGDPTVVETHGPIPPQYRDPDE</sequence>
<feature type="compositionally biased region" description="Pro residues" evidence="1">
    <location>
        <begin position="176"/>
        <end position="186"/>
    </location>
</feature>
<proteinExistence type="predicted"/>
<dbReference type="EMBL" id="JBHSXI010000005">
    <property type="protein sequence ID" value="MFC6888542.1"/>
    <property type="molecule type" value="Genomic_DNA"/>
</dbReference>
<dbReference type="Pfam" id="PF07929">
    <property type="entry name" value="PRiA4_ORF3"/>
    <property type="match status" value="1"/>
</dbReference>
<dbReference type="InterPro" id="IPR024047">
    <property type="entry name" value="MM3350-like_sf"/>
</dbReference>
<dbReference type="Gene3D" id="3.10.290.30">
    <property type="entry name" value="MM3350-like"/>
    <property type="match status" value="1"/>
</dbReference>
<evidence type="ECO:0000313" key="4">
    <source>
        <dbReference type="Proteomes" id="UP001596333"/>
    </source>
</evidence>